<dbReference type="AlphaFoldDB" id="A0A9N9HGF4"/>
<keyword evidence="2" id="KW-1185">Reference proteome</keyword>
<dbReference type="Proteomes" id="UP000789375">
    <property type="component" value="Unassembled WGS sequence"/>
</dbReference>
<accession>A0A9N9HGF4</accession>
<dbReference type="EMBL" id="CAJVPP010006071">
    <property type="protein sequence ID" value="CAG8673573.1"/>
    <property type="molecule type" value="Genomic_DNA"/>
</dbReference>
<gene>
    <name evidence="1" type="ORF">FMOSSE_LOCUS12535</name>
</gene>
<feature type="non-terminal residue" evidence="1">
    <location>
        <position position="1"/>
    </location>
</feature>
<name>A0A9N9HGF4_FUNMO</name>
<protein>
    <submittedName>
        <fullName evidence="1">7592_t:CDS:1</fullName>
    </submittedName>
</protein>
<evidence type="ECO:0000313" key="1">
    <source>
        <dbReference type="EMBL" id="CAG8673573.1"/>
    </source>
</evidence>
<comment type="caution">
    <text evidence="1">The sequence shown here is derived from an EMBL/GenBank/DDBJ whole genome shotgun (WGS) entry which is preliminary data.</text>
</comment>
<evidence type="ECO:0000313" key="2">
    <source>
        <dbReference type="Proteomes" id="UP000789375"/>
    </source>
</evidence>
<organism evidence="1 2">
    <name type="scientific">Funneliformis mosseae</name>
    <name type="common">Endomycorrhizal fungus</name>
    <name type="synonym">Glomus mosseae</name>
    <dbReference type="NCBI Taxonomy" id="27381"/>
    <lineage>
        <taxon>Eukaryota</taxon>
        <taxon>Fungi</taxon>
        <taxon>Fungi incertae sedis</taxon>
        <taxon>Mucoromycota</taxon>
        <taxon>Glomeromycotina</taxon>
        <taxon>Glomeromycetes</taxon>
        <taxon>Glomerales</taxon>
        <taxon>Glomeraceae</taxon>
        <taxon>Funneliformis</taxon>
    </lineage>
</organism>
<sequence length="41" mass="4440">ESVLVTFISPVIFDWTRTISPVTGNYKSNGPVLSSPVSRST</sequence>
<proteinExistence type="predicted"/>
<reference evidence="1" key="1">
    <citation type="submission" date="2021-06" db="EMBL/GenBank/DDBJ databases">
        <authorList>
            <person name="Kallberg Y."/>
            <person name="Tangrot J."/>
            <person name="Rosling A."/>
        </authorList>
    </citation>
    <scope>NUCLEOTIDE SEQUENCE</scope>
    <source>
        <strain evidence="1">87-6 pot B 2015</strain>
    </source>
</reference>